<dbReference type="Pfam" id="PF07588">
    <property type="entry name" value="DUF1554"/>
    <property type="match status" value="1"/>
</dbReference>
<feature type="non-terminal residue" evidence="2">
    <location>
        <position position="1141"/>
    </location>
</feature>
<dbReference type="EMBL" id="CAMXCT030001084">
    <property type="protein sequence ID" value="CAL4773767.1"/>
    <property type="molecule type" value="Genomic_DNA"/>
</dbReference>
<protein>
    <recommendedName>
        <fullName evidence="1">DUF1554 domain-containing protein</fullName>
    </recommendedName>
</protein>
<sequence>PGHLSPDCPAGRALLQTATHLKSPAPVCSSWKLEIAAENKDWEAHIFEIELYSGDQMISGAGMGTATSDCERSSPDGAFDGDTSTKWVTCSGAKVGKSVTYKLHSPNGVTKIKTIQFGSANNAIPKFDLYCSTDDVTFSYVWTADLGTGAGTNEATSGLSAPSDDMIASFSPPTTTTTTMDPALLAKPRIFLTAETHSMNLGGIAGADAICTAEAGQAAKALLVDDAGCGGAPCRRASVKPWPPTEGRVDWPLLPRTTYYNKDWTKEVVTTDCHALLAGNMVNAVTSTGCSNQVTGMNADFQTKSGATCESYTSADPADQMVVGWSCAANGPALVYNWVYPKGTQSCDIKKQFICVTTPDLTVEATCDDWKVLQLEDYQAFISGSGKAVVYEGPRLALVIADSARSAEFNPDVNDAKTTEAMKDIVSNLEKMLYIYDDVVGMIPRYYTAPDARLEGRIPQEINFLNAGGLANAARAGVAVGPDFVRKMLEMTLQGRQVIDHVFFYENFRNYIFPNVFTKVLDYHTSVSYWSSGWVNQGFINIFGCLTSVAITPPVEFNYFGKNREEFMAMMEENLVIYVSNSEYNLDNTFMQDFLPWASHSSLDNLYSGLNSFLFRKCGGVNFLKGFFGALEGLLVRAPDGKGDYETAMENYYIAASIGANADLKDFFTGELKWHLRPAALAEVHAKGLTTMSLSATTTTTTTTVAVAPVCSSWKLEIAAENKDWEAHIFEIELYSGDQMISGAGMGIATSDCERSSPDGAFDGDTSTKWVTCSGAKVGKSVTYQLHSPNGVTKVKTIQFGSANNAIPKFDLYCSTDDVTFSYVWTADLGTGAGTNEAISGLAPPPLPATPPPTVAPVCSSWKLEIAAENKDWEAHIFEIELYSGDQMISGAGMGTATSDCERSSPDGAFDGDTSTKWVTCSGAKVGKSVTYQLHNPNGVTKIKTIQWGSANNAIPKFDLYCSTDDVTFSYVWTADLGTGAGTNEAISGLAPPPLPATPPPTVAPVCSSWKLEIAAENKDWEAHIFEIELYSGDQMISGAGMGIATSDCERSSPDGAFDGDTSTKWVTCSGAKVGKSVTYQLHNPNGVTKIKTIQWGSANNAIPKFDLYCSTDDVTFSYVWTADLGTGAGTNEAISGLTSP</sequence>
<dbReference type="InterPro" id="IPR016186">
    <property type="entry name" value="C-type_lectin-like/link_sf"/>
</dbReference>
<accession>A0A9P1C815</accession>
<evidence type="ECO:0000313" key="4">
    <source>
        <dbReference type="Proteomes" id="UP001152797"/>
    </source>
</evidence>
<proteinExistence type="predicted"/>
<comment type="caution">
    <text evidence="2">The sequence shown here is derived from an EMBL/GenBank/DDBJ whole genome shotgun (WGS) entry which is preliminary data.</text>
</comment>
<gene>
    <name evidence="2" type="ORF">C1SCF055_LOCUS13806</name>
</gene>
<keyword evidence="4" id="KW-1185">Reference proteome</keyword>
<evidence type="ECO:0000313" key="3">
    <source>
        <dbReference type="EMBL" id="CAL1139830.1"/>
    </source>
</evidence>
<evidence type="ECO:0000313" key="2">
    <source>
        <dbReference type="EMBL" id="CAI3986455.1"/>
    </source>
</evidence>
<dbReference type="EMBL" id="CAMXCT010001084">
    <property type="protein sequence ID" value="CAI3986455.1"/>
    <property type="molecule type" value="Genomic_DNA"/>
</dbReference>
<reference evidence="3" key="2">
    <citation type="submission" date="2024-04" db="EMBL/GenBank/DDBJ databases">
        <authorList>
            <person name="Chen Y."/>
            <person name="Shah S."/>
            <person name="Dougan E. K."/>
            <person name="Thang M."/>
            <person name="Chan C."/>
        </authorList>
    </citation>
    <scope>NUCLEOTIDE SEQUENCE [LARGE SCALE GENOMIC DNA]</scope>
</reference>
<name>A0A9P1C815_9DINO</name>
<dbReference type="Gene3D" id="2.60.120.260">
    <property type="entry name" value="Galactose-binding domain-like"/>
    <property type="match status" value="4"/>
</dbReference>
<dbReference type="OrthoDB" id="421187at2759"/>
<evidence type="ECO:0000259" key="1">
    <source>
        <dbReference type="Pfam" id="PF07588"/>
    </source>
</evidence>
<organism evidence="2">
    <name type="scientific">Cladocopium goreaui</name>
    <dbReference type="NCBI Taxonomy" id="2562237"/>
    <lineage>
        <taxon>Eukaryota</taxon>
        <taxon>Sar</taxon>
        <taxon>Alveolata</taxon>
        <taxon>Dinophyceae</taxon>
        <taxon>Suessiales</taxon>
        <taxon>Symbiodiniaceae</taxon>
        <taxon>Cladocopium</taxon>
    </lineage>
</organism>
<dbReference type="Gene3D" id="3.10.100.10">
    <property type="entry name" value="Mannose-Binding Protein A, subunit A"/>
    <property type="match status" value="1"/>
</dbReference>
<feature type="domain" description="DUF1554" evidence="1">
    <location>
        <begin position="195"/>
        <end position="317"/>
    </location>
</feature>
<dbReference type="InterPro" id="IPR008979">
    <property type="entry name" value="Galactose-bd-like_sf"/>
</dbReference>
<dbReference type="AlphaFoldDB" id="A0A9P1C815"/>
<reference evidence="2" key="1">
    <citation type="submission" date="2022-10" db="EMBL/GenBank/DDBJ databases">
        <authorList>
            <person name="Chen Y."/>
            <person name="Dougan E. K."/>
            <person name="Chan C."/>
            <person name="Rhodes N."/>
            <person name="Thang M."/>
        </authorList>
    </citation>
    <scope>NUCLEOTIDE SEQUENCE</scope>
</reference>
<dbReference type="SUPFAM" id="SSF49785">
    <property type="entry name" value="Galactose-binding domain-like"/>
    <property type="match status" value="4"/>
</dbReference>
<dbReference type="EMBL" id="CAMXCT020001084">
    <property type="protein sequence ID" value="CAL1139830.1"/>
    <property type="molecule type" value="Genomic_DNA"/>
</dbReference>
<dbReference type="Proteomes" id="UP001152797">
    <property type="component" value="Unassembled WGS sequence"/>
</dbReference>
<dbReference type="InterPro" id="IPR011448">
    <property type="entry name" value="DUF1554"/>
</dbReference>